<feature type="domain" description="pPIWI-RE module N-terminal" evidence="3">
    <location>
        <begin position="12"/>
        <end position="428"/>
    </location>
</feature>
<dbReference type="Pfam" id="PF18157">
    <property type="entry name" value="MID_pPIWI_RE"/>
    <property type="match status" value="1"/>
</dbReference>
<dbReference type="InterPro" id="IPR040496">
    <property type="entry name" value="MID_pPIWI_RE"/>
</dbReference>
<feature type="compositionally biased region" description="Basic and acidic residues" evidence="1">
    <location>
        <begin position="409"/>
        <end position="421"/>
    </location>
</feature>
<evidence type="ECO:0000259" key="3">
    <source>
        <dbReference type="Pfam" id="PF13111"/>
    </source>
</evidence>
<evidence type="ECO:0000259" key="2">
    <source>
        <dbReference type="Pfam" id="PF13032"/>
    </source>
</evidence>
<feature type="compositionally biased region" description="Basic and acidic residues" evidence="1">
    <location>
        <begin position="761"/>
        <end position="772"/>
    </location>
</feature>
<evidence type="ECO:0000256" key="1">
    <source>
        <dbReference type="SAM" id="MobiDB-lite"/>
    </source>
</evidence>
<comment type="caution">
    <text evidence="5">The sequence shown here is derived from an EMBL/GenBank/DDBJ whole genome shotgun (WGS) entry which is preliminary data.</text>
</comment>
<gene>
    <name evidence="5" type="ORF">ACFPRH_33000</name>
</gene>
<feature type="region of interest" description="Disordered" evidence="1">
    <location>
        <begin position="433"/>
        <end position="455"/>
    </location>
</feature>
<feature type="domain" description="Prokaryotic pPIWI-RE MID" evidence="4">
    <location>
        <begin position="529"/>
        <end position="668"/>
    </location>
</feature>
<feature type="region of interest" description="Disordered" evidence="1">
    <location>
        <begin position="760"/>
        <end position="792"/>
    </location>
</feature>
<reference evidence="6" key="1">
    <citation type="journal article" date="2019" name="Int. J. Syst. Evol. Microbiol.">
        <title>The Global Catalogue of Microorganisms (GCM) 10K type strain sequencing project: providing services to taxonomists for standard genome sequencing and annotation.</title>
        <authorList>
            <consortium name="The Broad Institute Genomics Platform"/>
            <consortium name="The Broad Institute Genome Sequencing Center for Infectious Disease"/>
            <person name="Wu L."/>
            <person name="Ma J."/>
        </authorList>
    </citation>
    <scope>NUCLEOTIDE SEQUENCE [LARGE SCALE GENOMIC DNA]</scope>
    <source>
        <strain evidence="6">PCU 266</strain>
    </source>
</reference>
<accession>A0ABW0ARY0</accession>
<sequence>MGFQYALVDRAAVRPAPEAGPLTARYRAMRRPEEWNAALLRLVNHGLPAGATPWRTVPTRRLEGSLGTLCPELCVLPRPFGSDPAAPAHDPWLLVPEDVPDPLPPGALEGMINLWAATLPREPAPRELADTLRELRSDPPVWHETEIDLLGCPTSEGGTALPRPYQYRLTTDWLARRIERLPPYESGKGPLRFHAVPRGRHDRGAELMSQALPHPGGGKTWWWSVVIRLALHTAPFDPLPRIHLSFGVRRWATHPSAKTGRLYLPPGRRTSVYLRCPVPWLPGAPLTGRYTTARLAWSRSARTHVWHENDPAGLLRPLTLNQPSPLPSPEELLTRPTAYLGDGPGVRAAVVHSTAMGTHEVERGFMSHQRSQLFAWACQALPPQLRPLPPLPRNTVGAPLPLNPRPKPRSTEEGRTPEGRRLALASAVRFLTEEGYGDGDGDGDGPAGDGGPPVLTARLVWTTHRMRKEAVAALTGLLGLKGDGGDPEAPDDSEDSRDSRDSRDSGDLYDAESEAVYDDAGPGRPVVLEWRTPELTVRLRCLPLGGLGDGLALDRGRTAAEIFVNGVVDRRRAVAEWLAKDGALPDRPGLALVEIDRGVFTPEHSDPKYALRLGCADAGVVSQFVRVPRRGRENSGAAYNTEKDAPHRARMGWLDGFRQLGVRVLPEHSLGELLPRGLRYAAVWAVKRRGDGPTRTALAHPLPVALLMTPEGDGSGRARVHGWDLEKADWVPYPVMLAGLTRGAGQECLRELAACLPEAEAEARAEGDTDKADEADEADETTDAGRHRGTRLHEERRRAMEGFLQHVLPTLRSAPTVLFAHAQNLRSLWTWLQDGRVDRDLLGSGHAPPAGLDPDLRLVRVRDDGGEAAETPPWWGTGSPSGANGLGAGLWGPEPGAGDDPRVFHSTTEKASQFKKSAVQADKLTPRPLSQGLRKGEPTIDTDVPAWNPHLSEIAVLGCHREDGDEPAAYALLTHQLRQSADYQDALAKPLPLHLAEKAEEYVLPLPSWAAGPGSPDDS</sequence>
<dbReference type="EMBL" id="JBHSKP010000036">
    <property type="protein sequence ID" value="MFC5156543.1"/>
    <property type="molecule type" value="Genomic_DNA"/>
</dbReference>
<protein>
    <submittedName>
        <fullName evidence="5">PPIWI_RE module domain-containing protein</fullName>
    </submittedName>
</protein>
<dbReference type="InterPro" id="IPR025085">
    <property type="entry name" value="pPIWI_RE_X"/>
</dbReference>
<dbReference type="InterPro" id="IPR024996">
    <property type="entry name" value="RNaseH_pPIWI_RE"/>
</dbReference>
<keyword evidence="6" id="KW-1185">Reference proteome</keyword>
<feature type="compositionally biased region" description="Acidic residues" evidence="1">
    <location>
        <begin position="485"/>
        <end position="495"/>
    </location>
</feature>
<dbReference type="Pfam" id="PF13032">
    <property type="entry name" value="RNaseH_pPIWI_RE"/>
    <property type="match status" value="1"/>
</dbReference>
<feature type="compositionally biased region" description="Basic and acidic residues" evidence="1">
    <location>
        <begin position="496"/>
        <end position="506"/>
    </location>
</feature>
<feature type="compositionally biased region" description="Acidic residues" evidence="1">
    <location>
        <begin position="773"/>
        <end position="782"/>
    </location>
</feature>
<feature type="compositionally biased region" description="Basic and acidic residues" evidence="1">
    <location>
        <begin position="783"/>
        <end position="792"/>
    </location>
</feature>
<feature type="compositionally biased region" description="Acidic residues" evidence="1">
    <location>
        <begin position="507"/>
        <end position="517"/>
    </location>
</feature>
<name>A0ABW0ARY0_9ACTN</name>
<evidence type="ECO:0000259" key="4">
    <source>
        <dbReference type="Pfam" id="PF18157"/>
    </source>
</evidence>
<dbReference type="Pfam" id="PF13111">
    <property type="entry name" value="pPIWI_RE_X"/>
    <property type="match status" value="1"/>
</dbReference>
<dbReference type="Proteomes" id="UP001596160">
    <property type="component" value="Unassembled WGS sequence"/>
</dbReference>
<dbReference type="RefSeq" id="WP_344479276.1">
    <property type="nucleotide sequence ID" value="NZ_BAAASB010000012.1"/>
</dbReference>
<evidence type="ECO:0000313" key="6">
    <source>
        <dbReference type="Proteomes" id="UP001596160"/>
    </source>
</evidence>
<feature type="region of interest" description="Disordered" evidence="1">
    <location>
        <begin position="478"/>
        <end position="522"/>
    </location>
</feature>
<evidence type="ECO:0000313" key="5">
    <source>
        <dbReference type="EMBL" id="MFC5156543.1"/>
    </source>
</evidence>
<feature type="region of interest" description="Disordered" evidence="1">
    <location>
        <begin position="387"/>
        <end position="421"/>
    </location>
</feature>
<feature type="domain" description="pPIWI-RE RNaseH" evidence="2">
    <location>
        <begin position="680"/>
        <end position="1005"/>
    </location>
</feature>
<organism evidence="5 6">
    <name type="scientific">Streptomyces amakusaensis</name>
    <dbReference type="NCBI Taxonomy" id="67271"/>
    <lineage>
        <taxon>Bacteria</taxon>
        <taxon>Bacillati</taxon>
        <taxon>Actinomycetota</taxon>
        <taxon>Actinomycetes</taxon>
        <taxon>Kitasatosporales</taxon>
        <taxon>Streptomycetaceae</taxon>
        <taxon>Streptomyces</taxon>
    </lineage>
</organism>
<proteinExistence type="predicted"/>